<accession>A0AAJ3TRM2</accession>
<dbReference type="KEGG" id="ego:BBD34_18775"/>
<evidence type="ECO:0000313" key="2">
    <source>
        <dbReference type="Proteomes" id="UP000190816"/>
    </source>
</evidence>
<sequence>MNMKNLDALKGKAIKVSREQMKKVEGGMRWTNDRGGCVQDRRSLTLLIESIRNMPVCCTIKCL</sequence>
<dbReference type="Proteomes" id="UP000190816">
    <property type="component" value="Unassembled WGS sequence"/>
</dbReference>
<evidence type="ECO:0000313" key="1">
    <source>
        <dbReference type="EMBL" id="OPB80547.1"/>
    </source>
</evidence>
<comment type="caution">
    <text evidence="1">The sequence shown here is derived from an EMBL/GenBank/DDBJ whole genome shotgun (WGS) entry which is preliminary data.</text>
</comment>
<dbReference type="EMBL" id="MAIC01000003">
    <property type="protein sequence ID" value="OPB80547.1"/>
    <property type="molecule type" value="Genomic_DNA"/>
</dbReference>
<dbReference type="AlphaFoldDB" id="A0AAJ3TRM2"/>
<proteinExistence type="predicted"/>
<protein>
    <submittedName>
        <fullName evidence="1">Uncharacterized protein</fullName>
    </submittedName>
</protein>
<name>A0AAJ3TRM2_9FLAO</name>
<organism evidence="1 2">
    <name type="scientific">Elizabethkingia ursingii</name>
    <dbReference type="NCBI Taxonomy" id="1756150"/>
    <lineage>
        <taxon>Bacteria</taxon>
        <taxon>Pseudomonadati</taxon>
        <taxon>Bacteroidota</taxon>
        <taxon>Flavobacteriia</taxon>
        <taxon>Flavobacteriales</taxon>
        <taxon>Weeksellaceae</taxon>
        <taxon>Elizabethkingia</taxon>
    </lineage>
</organism>
<gene>
    <name evidence="1" type="ORF">BAY32_16145</name>
</gene>
<reference evidence="1 2" key="1">
    <citation type="submission" date="2016-06" db="EMBL/GenBank/DDBJ databases">
        <authorList>
            <person name="Nicholson A.C."/>
        </authorList>
    </citation>
    <scope>NUCLEOTIDE SEQUENCE [LARGE SCALE GENOMIC DNA]</scope>
    <source>
        <strain evidence="1 2">G4123</strain>
    </source>
</reference>